<feature type="signal peptide" evidence="2">
    <location>
        <begin position="1"/>
        <end position="19"/>
    </location>
</feature>
<name>A0A6G1HN84_9PEZI</name>
<accession>A0A6G1HN84</accession>
<keyword evidence="4" id="KW-1185">Reference proteome</keyword>
<feature type="region of interest" description="Disordered" evidence="1">
    <location>
        <begin position="188"/>
        <end position="211"/>
    </location>
</feature>
<proteinExistence type="predicted"/>
<dbReference type="OrthoDB" id="3941683at2759"/>
<evidence type="ECO:0000313" key="4">
    <source>
        <dbReference type="Proteomes" id="UP000799640"/>
    </source>
</evidence>
<gene>
    <name evidence="3" type="ORF">EJ06DRAFT_153922</name>
</gene>
<evidence type="ECO:0000256" key="2">
    <source>
        <dbReference type="SAM" id="SignalP"/>
    </source>
</evidence>
<evidence type="ECO:0000313" key="3">
    <source>
        <dbReference type="EMBL" id="KAF2397528.1"/>
    </source>
</evidence>
<organism evidence="3 4">
    <name type="scientific">Trichodelitschia bisporula</name>
    <dbReference type="NCBI Taxonomy" id="703511"/>
    <lineage>
        <taxon>Eukaryota</taxon>
        <taxon>Fungi</taxon>
        <taxon>Dikarya</taxon>
        <taxon>Ascomycota</taxon>
        <taxon>Pezizomycotina</taxon>
        <taxon>Dothideomycetes</taxon>
        <taxon>Dothideomycetes incertae sedis</taxon>
        <taxon>Phaeotrichales</taxon>
        <taxon>Phaeotrichaceae</taxon>
        <taxon>Trichodelitschia</taxon>
    </lineage>
</organism>
<dbReference type="Proteomes" id="UP000799640">
    <property type="component" value="Unassembled WGS sequence"/>
</dbReference>
<evidence type="ECO:0000256" key="1">
    <source>
        <dbReference type="SAM" id="MobiDB-lite"/>
    </source>
</evidence>
<keyword evidence="2" id="KW-0732">Signal</keyword>
<feature type="chain" id="PRO_5026265998" evidence="2">
    <location>
        <begin position="20"/>
        <end position="226"/>
    </location>
</feature>
<dbReference type="AlphaFoldDB" id="A0A6G1HN84"/>
<reference evidence="3" key="1">
    <citation type="journal article" date="2020" name="Stud. Mycol.">
        <title>101 Dothideomycetes genomes: a test case for predicting lifestyles and emergence of pathogens.</title>
        <authorList>
            <person name="Haridas S."/>
            <person name="Albert R."/>
            <person name="Binder M."/>
            <person name="Bloem J."/>
            <person name="Labutti K."/>
            <person name="Salamov A."/>
            <person name="Andreopoulos B."/>
            <person name="Baker S."/>
            <person name="Barry K."/>
            <person name="Bills G."/>
            <person name="Bluhm B."/>
            <person name="Cannon C."/>
            <person name="Castanera R."/>
            <person name="Culley D."/>
            <person name="Daum C."/>
            <person name="Ezra D."/>
            <person name="Gonzalez J."/>
            <person name="Henrissat B."/>
            <person name="Kuo A."/>
            <person name="Liang C."/>
            <person name="Lipzen A."/>
            <person name="Lutzoni F."/>
            <person name="Magnuson J."/>
            <person name="Mondo S."/>
            <person name="Nolan M."/>
            <person name="Ohm R."/>
            <person name="Pangilinan J."/>
            <person name="Park H.-J."/>
            <person name="Ramirez L."/>
            <person name="Alfaro M."/>
            <person name="Sun H."/>
            <person name="Tritt A."/>
            <person name="Yoshinaga Y."/>
            <person name="Zwiers L.-H."/>
            <person name="Turgeon B."/>
            <person name="Goodwin S."/>
            <person name="Spatafora J."/>
            <person name="Crous P."/>
            <person name="Grigoriev I."/>
        </authorList>
    </citation>
    <scope>NUCLEOTIDE SEQUENCE</scope>
    <source>
        <strain evidence="3">CBS 262.69</strain>
    </source>
</reference>
<protein>
    <submittedName>
        <fullName evidence="3">Uncharacterized protein</fullName>
    </submittedName>
</protein>
<feature type="compositionally biased region" description="Basic and acidic residues" evidence="1">
    <location>
        <begin position="201"/>
        <end position="211"/>
    </location>
</feature>
<sequence>MLPQSTLLAILATLTLTSALPLNINLGAYSPALVVGDGEISFGNSPERASQVLQTLASGAQNGAVPPGTAAPAPAVAAPAPAAREATVPAPVLASPIVVDAQPAAPAAKEASAQPDQFISHAITTGISKYPNMAKKEKRSVNPVGAKLRRDLDGFREALAFARDAQKNAPKVELGFGITQNAGVSVPANSAANGALPPGEVRAEKRDVEERDDQKLGMTLIAISEI</sequence>
<dbReference type="EMBL" id="ML996703">
    <property type="protein sequence ID" value="KAF2397528.1"/>
    <property type="molecule type" value="Genomic_DNA"/>
</dbReference>